<dbReference type="OrthoDB" id="9814399at2"/>
<dbReference type="Gene3D" id="2.40.128.520">
    <property type="match status" value="1"/>
</dbReference>
<protein>
    <submittedName>
        <fullName evidence="3">Uncharacterized protein (DUF2147 family)</fullName>
    </submittedName>
</protein>
<dbReference type="Pfam" id="PF09917">
    <property type="entry name" value="DUF2147"/>
    <property type="match status" value="1"/>
</dbReference>
<dbReference type="EMBL" id="QGGP01000006">
    <property type="protein sequence ID" value="PWK17976.1"/>
    <property type="molecule type" value="Genomic_DNA"/>
</dbReference>
<evidence type="ECO:0000256" key="1">
    <source>
        <dbReference type="SAM" id="SignalP"/>
    </source>
</evidence>
<name>A0A316DJY3_9FLAO</name>
<reference evidence="3 4" key="1">
    <citation type="submission" date="2018-05" db="EMBL/GenBank/DDBJ databases">
        <title>Genomic Encyclopedia of Archaeal and Bacterial Type Strains, Phase II (KMG-II): from individual species to whole genera.</title>
        <authorList>
            <person name="Goeker M."/>
        </authorList>
    </citation>
    <scope>NUCLEOTIDE SEQUENCE [LARGE SCALE GENOMIC DNA]</scope>
    <source>
        <strain evidence="3 4">DSM 22637</strain>
    </source>
</reference>
<evidence type="ECO:0000313" key="3">
    <source>
        <dbReference type="EMBL" id="PWK17976.1"/>
    </source>
</evidence>
<feature type="chain" id="PRO_5016432542" evidence="1">
    <location>
        <begin position="18"/>
        <end position="140"/>
    </location>
</feature>
<feature type="domain" description="DUF2147" evidence="2">
    <location>
        <begin position="22"/>
        <end position="137"/>
    </location>
</feature>
<dbReference type="RefSeq" id="WP_109682860.1">
    <property type="nucleotide sequence ID" value="NZ_QGGP01000006.1"/>
</dbReference>
<evidence type="ECO:0000313" key="4">
    <source>
        <dbReference type="Proteomes" id="UP000245430"/>
    </source>
</evidence>
<dbReference type="PANTHER" id="PTHR36919:SF3">
    <property type="entry name" value="BLL5882 PROTEIN"/>
    <property type="match status" value="1"/>
</dbReference>
<dbReference type="Proteomes" id="UP000245430">
    <property type="component" value="Unassembled WGS sequence"/>
</dbReference>
<sequence length="140" mass="16093">MYKVLLLVLLMPLTINSQNIFGKWKTIDDETGEAKSTVEIYKKDGKVFGKIIEIYNSKDRDALCANCEGTEYNKPVLGLTIIKNLTQDGIYFKNGTIFDPEDGKTYKCRLSLDEDNPDILLVRGYISFLYATQYWERIES</sequence>
<dbReference type="InterPro" id="IPR019223">
    <property type="entry name" value="DUF2147"/>
</dbReference>
<keyword evidence="4" id="KW-1185">Reference proteome</keyword>
<dbReference type="AlphaFoldDB" id="A0A316DJY3"/>
<feature type="signal peptide" evidence="1">
    <location>
        <begin position="1"/>
        <end position="17"/>
    </location>
</feature>
<gene>
    <name evidence="3" type="ORF">LX78_02375</name>
</gene>
<keyword evidence="1" id="KW-0732">Signal</keyword>
<dbReference type="PANTHER" id="PTHR36919">
    <property type="entry name" value="BLR1215 PROTEIN"/>
    <property type="match status" value="1"/>
</dbReference>
<accession>A0A316DJY3</accession>
<comment type="caution">
    <text evidence="3">The sequence shown here is derived from an EMBL/GenBank/DDBJ whole genome shotgun (WGS) entry which is preliminary data.</text>
</comment>
<evidence type="ECO:0000259" key="2">
    <source>
        <dbReference type="Pfam" id="PF09917"/>
    </source>
</evidence>
<proteinExistence type="predicted"/>
<organism evidence="3 4">
    <name type="scientific">Xanthomarina spongicola</name>
    <dbReference type="NCBI Taxonomy" id="570520"/>
    <lineage>
        <taxon>Bacteria</taxon>
        <taxon>Pseudomonadati</taxon>
        <taxon>Bacteroidota</taxon>
        <taxon>Flavobacteriia</taxon>
        <taxon>Flavobacteriales</taxon>
        <taxon>Flavobacteriaceae</taxon>
        <taxon>Xanthomarina</taxon>
    </lineage>
</organism>